<evidence type="ECO:0000256" key="1">
    <source>
        <dbReference type="SAM" id="MobiDB-lite"/>
    </source>
</evidence>
<protein>
    <submittedName>
        <fullName evidence="2">Uncharacterized protein</fullName>
    </submittedName>
</protein>
<comment type="caution">
    <text evidence="2">The sequence shown here is derived from an EMBL/GenBank/DDBJ whole genome shotgun (WGS) entry which is preliminary data.</text>
</comment>
<accession>A0A5B0SKH8</accession>
<gene>
    <name evidence="2" type="ORF">PGTUg99_030715</name>
</gene>
<sequence length="191" mass="21491">MRMCVSAEIVSGYPHPRGYPDLMRPSLAEEDLEVAVNADLKAFQGKKALSAGQLNAIDLLQKSKQIYFNAKSAEEYDLLPHLVKQTIETFRLARSFLTWKETLAKLNGWNPYKEKAAAALWAKFKKNPVAVNSTTVTVTTSANNNMFKGYKIPKNSMNKDKASVKNDKFMTSLKKKEMEESHSPGSSHDRF</sequence>
<reference evidence="2 3" key="1">
    <citation type="submission" date="2019-05" db="EMBL/GenBank/DDBJ databases">
        <title>Emergence of the Ug99 lineage of the wheat stem rust pathogen through somatic hybridization.</title>
        <authorList>
            <person name="Li F."/>
            <person name="Upadhyaya N.M."/>
            <person name="Sperschneider J."/>
            <person name="Matny O."/>
            <person name="Nguyen-Phuc H."/>
            <person name="Mago R."/>
            <person name="Raley C."/>
            <person name="Miller M.E."/>
            <person name="Silverstein K.A.T."/>
            <person name="Henningsen E."/>
            <person name="Hirsch C.D."/>
            <person name="Visser B."/>
            <person name="Pretorius Z.A."/>
            <person name="Steffenson B.J."/>
            <person name="Schwessinger B."/>
            <person name="Dodds P.N."/>
            <person name="Figueroa M."/>
        </authorList>
    </citation>
    <scope>NUCLEOTIDE SEQUENCE [LARGE SCALE GENOMIC DNA]</scope>
    <source>
        <strain evidence="2 3">Ug99</strain>
    </source>
</reference>
<dbReference type="AlphaFoldDB" id="A0A5B0SKH8"/>
<proteinExistence type="predicted"/>
<organism evidence="2 3">
    <name type="scientific">Puccinia graminis f. sp. tritici</name>
    <dbReference type="NCBI Taxonomy" id="56615"/>
    <lineage>
        <taxon>Eukaryota</taxon>
        <taxon>Fungi</taxon>
        <taxon>Dikarya</taxon>
        <taxon>Basidiomycota</taxon>
        <taxon>Pucciniomycotina</taxon>
        <taxon>Pucciniomycetes</taxon>
        <taxon>Pucciniales</taxon>
        <taxon>Pucciniaceae</taxon>
        <taxon>Puccinia</taxon>
    </lineage>
</organism>
<feature type="region of interest" description="Disordered" evidence="1">
    <location>
        <begin position="158"/>
        <end position="191"/>
    </location>
</feature>
<evidence type="ECO:0000313" key="2">
    <source>
        <dbReference type="EMBL" id="KAA1138327.1"/>
    </source>
</evidence>
<dbReference type="Proteomes" id="UP000325313">
    <property type="component" value="Unassembled WGS sequence"/>
</dbReference>
<name>A0A5B0SKH8_PUCGR</name>
<dbReference type="EMBL" id="VDEP01000003">
    <property type="protein sequence ID" value="KAA1138327.1"/>
    <property type="molecule type" value="Genomic_DNA"/>
</dbReference>
<evidence type="ECO:0000313" key="3">
    <source>
        <dbReference type="Proteomes" id="UP000325313"/>
    </source>
</evidence>